<sequence length="64" mass="7185">MTNSSAEAQIFSAAWERAWQDLGLTPAPNALPQLLAAHAGPDRHYHGLQHIAECLQWLEQLPRR</sequence>
<evidence type="ECO:0000313" key="2">
    <source>
        <dbReference type="Proteomes" id="UP001058290"/>
    </source>
</evidence>
<reference evidence="1" key="1">
    <citation type="submission" date="2022-09" db="EMBL/GenBank/DDBJ databases">
        <title>Bacterial diversity in gut of crayfish and pufferfish.</title>
        <authorList>
            <person name="Huang Y."/>
        </authorList>
    </citation>
    <scope>NUCLEOTIDE SEQUENCE</scope>
    <source>
        <strain evidence="1">PR12</strain>
    </source>
</reference>
<evidence type="ECO:0000313" key="1">
    <source>
        <dbReference type="EMBL" id="UXC19520.1"/>
    </source>
</evidence>
<organism evidence="1 2">
    <name type="scientific">Comamonas squillarum</name>
    <dbReference type="NCBI Taxonomy" id="2977320"/>
    <lineage>
        <taxon>Bacteria</taxon>
        <taxon>Pseudomonadati</taxon>
        <taxon>Pseudomonadota</taxon>
        <taxon>Betaproteobacteria</taxon>
        <taxon>Burkholderiales</taxon>
        <taxon>Comamonadaceae</taxon>
        <taxon>Comamonas</taxon>
    </lineage>
</organism>
<name>A0ABY6A3C3_9BURK</name>
<accession>A0ABY6A3C3</accession>
<keyword evidence="2" id="KW-1185">Reference proteome</keyword>
<dbReference type="Proteomes" id="UP001058290">
    <property type="component" value="Chromosome"/>
</dbReference>
<gene>
    <name evidence="1" type="ORF">N4T19_05210</name>
</gene>
<proteinExistence type="predicted"/>
<dbReference type="RefSeq" id="WP_232539352.1">
    <property type="nucleotide sequence ID" value="NZ_CP104377.1"/>
</dbReference>
<protein>
    <submittedName>
        <fullName evidence="1">Uncharacterized protein</fullName>
    </submittedName>
</protein>
<dbReference type="EMBL" id="CP104377">
    <property type="protein sequence ID" value="UXC19520.1"/>
    <property type="molecule type" value="Genomic_DNA"/>
</dbReference>